<dbReference type="Proteomes" id="UP001057520">
    <property type="component" value="Chromosome"/>
</dbReference>
<proteinExistence type="inferred from homology"/>
<dbReference type="InterPro" id="IPR018087">
    <property type="entry name" value="Glyco_hydro_5_CS"/>
</dbReference>
<dbReference type="Gene3D" id="3.20.20.80">
    <property type="entry name" value="Glycosidases"/>
    <property type="match status" value="1"/>
</dbReference>
<comment type="similarity">
    <text evidence="4">Belongs to the glycosyl hydrolase 5 (cellulase A) family.</text>
</comment>
<accession>A0ABY4ZR30</accession>
<feature type="signal peptide" evidence="5">
    <location>
        <begin position="1"/>
        <end position="24"/>
    </location>
</feature>
<evidence type="ECO:0000256" key="5">
    <source>
        <dbReference type="SAM" id="SignalP"/>
    </source>
</evidence>
<evidence type="ECO:0000256" key="3">
    <source>
        <dbReference type="ARBA" id="ARBA00023295"/>
    </source>
</evidence>
<dbReference type="PANTHER" id="PTHR31297">
    <property type="entry name" value="GLUCAN ENDO-1,6-BETA-GLUCOSIDASE B"/>
    <property type="match status" value="1"/>
</dbReference>
<reference evidence="7 8" key="1">
    <citation type="submission" date="2022-04" db="EMBL/GenBank/DDBJ databases">
        <title>Genome sequence of soybean root-associated Caulobacter segnis RL271.</title>
        <authorList>
            <person name="Longley R."/>
            <person name="Bonito G."/>
            <person name="Trigodet F."/>
            <person name="Crosson S."/>
            <person name="Fiebig A."/>
        </authorList>
    </citation>
    <scope>NUCLEOTIDE SEQUENCE [LARGE SCALE GENOMIC DNA]</scope>
    <source>
        <strain evidence="7 8">RL271</strain>
    </source>
</reference>
<dbReference type="PANTHER" id="PTHR31297:SF17">
    <property type="entry name" value="ENDOGLUCANASE"/>
    <property type="match status" value="1"/>
</dbReference>
<keyword evidence="3 4" id="KW-0326">Glycosidase</keyword>
<evidence type="ECO:0000256" key="4">
    <source>
        <dbReference type="RuleBase" id="RU361153"/>
    </source>
</evidence>
<keyword evidence="8" id="KW-1185">Reference proteome</keyword>
<name>A0ABY4ZR30_9CAUL</name>
<feature type="chain" id="PRO_5046525605" evidence="5">
    <location>
        <begin position="25"/>
        <end position="334"/>
    </location>
</feature>
<gene>
    <name evidence="7" type="ORF">MZV50_21655</name>
</gene>
<evidence type="ECO:0000256" key="1">
    <source>
        <dbReference type="ARBA" id="ARBA00022729"/>
    </source>
</evidence>
<dbReference type="Pfam" id="PF00150">
    <property type="entry name" value="Cellulase"/>
    <property type="match status" value="1"/>
</dbReference>
<evidence type="ECO:0000256" key="2">
    <source>
        <dbReference type="ARBA" id="ARBA00022801"/>
    </source>
</evidence>
<dbReference type="EMBL" id="CP096040">
    <property type="protein sequence ID" value="USQ95135.1"/>
    <property type="molecule type" value="Genomic_DNA"/>
</dbReference>
<protein>
    <submittedName>
        <fullName evidence="7">Glycoside hydrolase family 5 protein</fullName>
    </submittedName>
</protein>
<dbReference type="GO" id="GO:0016787">
    <property type="term" value="F:hydrolase activity"/>
    <property type="evidence" value="ECO:0007669"/>
    <property type="project" value="UniProtKB-KW"/>
</dbReference>
<evidence type="ECO:0000313" key="8">
    <source>
        <dbReference type="Proteomes" id="UP001057520"/>
    </source>
</evidence>
<feature type="domain" description="Glycoside hydrolase family 5" evidence="6">
    <location>
        <begin position="39"/>
        <end position="310"/>
    </location>
</feature>
<dbReference type="SUPFAM" id="SSF51445">
    <property type="entry name" value="(Trans)glycosidases"/>
    <property type="match status" value="1"/>
</dbReference>
<organism evidence="7 8">
    <name type="scientific">Caulobacter segnis</name>
    <dbReference type="NCBI Taxonomy" id="88688"/>
    <lineage>
        <taxon>Bacteria</taxon>
        <taxon>Pseudomonadati</taxon>
        <taxon>Pseudomonadota</taxon>
        <taxon>Alphaproteobacteria</taxon>
        <taxon>Caulobacterales</taxon>
        <taxon>Caulobacteraceae</taxon>
        <taxon>Caulobacter</taxon>
    </lineage>
</organism>
<dbReference type="InterPro" id="IPR001547">
    <property type="entry name" value="Glyco_hydro_5"/>
</dbReference>
<dbReference type="InterPro" id="IPR050386">
    <property type="entry name" value="Glycosyl_hydrolase_5"/>
</dbReference>
<evidence type="ECO:0000313" key="7">
    <source>
        <dbReference type="EMBL" id="USQ95135.1"/>
    </source>
</evidence>
<keyword evidence="1 5" id="KW-0732">Signal</keyword>
<sequence length="334" mass="37397">MVPIRKVLALGALAGVLVALPAAARELSPKAQVAAMKHGVNVLGYDPLWEDPAKAHFQLDRHFQVIKAGGFDTVRVNLHAFAHMDADNRLDPKWLATLDKVVEQALAAKLTVILDEHDFNACQDDVAACKPRLTAFWAQIAERYKAAPDKVVFELLNEPNRALDDVWNAWIPDLLAAIRPSNPTRNVIVGPTRWNNLERLPDLKLPEADRHLIVTFHYYDPFPFTHQGASWADPVPPVGTTWGTPDEHARIDKDFDTVAAWAKAERRPVLLGEFGAYDKGPIDSRVAYTQAVARSAERHGFGWAYWQFESNFNVYDVDADQWIAPIHDALIPPK</sequence>
<keyword evidence="2 4" id="KW-0378">Hydrolase</keyword>
<evidence type="ECO:0000259" key="6">
    <source>
        <dbReference type="Pfam" id="PF00150"/>
    </source>
</evidence>
<dbReference type="InterPro" id="IPR017853">
    <property type="entry name" value="GH"/>
</dbReference>
<dbReference type="PROSITE" id="PS00659">
    <property type="entry name" value="GLYCOSYL_HYDROL_F5"/>
    <property type="match status" value="1"/>
</dbReference>